<dbReference type="AlphaFoldDB" id="A0ABD1S725"/>
<organism evidence="1 2">
    <name type="scientific">Forsythia ovata</name>
    <dbReference type="NCBI Taxonomy" id="205694"/>
    <lineage>
        <taxon>Eukaryota</taxon>
        <taxon>Viridiplantae</taxon>
        <taxon>Streptophyta</taxon>
        <taxon>Embryophyta</taxon>
        <taxon>Tracheophyta</taxon>
        <taxon>Spermatophyta</taxon>
        <taxon>Magnoliopsida</taxon>
        <taxon>eudicotyledons</taxon>
        <taxon>Gunneridae</taxon>
        <taxon>Pentapetalae</taxon>
        <taxon>asterids</taxon>
        <taxon>lamiids</taxon>
        <taxon>Lamiales</taxon>
        <taxon>Oleaceae</taxon>
        <taxon>Forsythieae</taxon>
        <taxon>Forsythia</taxon>
    </lineage>
</organism>
<keyword evidence="2" id="KW-1185">Reference proteome</keyword>
<dbReference type="Proteomes" id="UP001604277">
    <property type="component" value="Unassembled WGS sequence"/>
</dbReference>
<proteinExistence type="predicted"/>
<reference evidence="2" key="1">
    <citation type="submission" date="2024-07" db="EMBL/GenBank/DDBJ databases">
        <title>Two chromosome-level genome assemblies of Korean endemic species Abeliophyllum distichum and Forsythia ovata (Oleaceae).</title>
        <authorList>
            <person name="Jang H."/>
        </authorList>
    </citation>
    <scope>NUCLEOTIDE SEQUENCE [LARGE SCALE GENOMIC DNA]</scope>
</reference>
<gene>
    <name evidence="1" type="ORF">Fot_40033</name>
</gene>
<dbReference type="EMBL" id="JBFOLJ010000011">
    <property type="protein sequence ID" value="KAL2496276.1"/>
    <property type="molecule type" value="Genomic_DNA"/>
</dbReference>
<evidence type="ECO:0000313" key="1">
    <source>
        <dbReference type="EMBL" id="KAL2496276.1"/>
    </source>
</evidence>
<name>A0ABD1S725_9LAMI</name>
<evidence type="ECO:0000313" key="2">
    <source>
        <dbReference type="Proteomes" id="UP001604277"/>
    </source>
</evidence>
<protein>
    <submittedName>
        <fullName evidence="1">Uncharacterized protein</fullName>
    </submittedName>
</protein>
<comment type="caution">
    <text evidence="1">The sequence shown here is derived from an EMBL/GenBank/DDBJ whole genome shotgun (WGS) entry which is preliminary data.</text>
</comment>
<sequence>MGSISVLVYFDGKWDSLRASNAYSIVQIVIPVECSYLKLVEIIIKELKKDPSQFAIGIHYQITGNGPINEICSDSYVHFYIQIKKNDSDMTKFPLCVEIEKVASSDDNLMCGNGLTGVVTTIYLGQA</sequence>
<accession>A0ABD1S725</accession>